<evidence type="ECO:0000313" key="2">
    <source>
        <dbReference type="EMBL" id="EMP32936.1"/>
    </source>
</evidence>
<feature type="region of interest" description="Disordered" evidence="1">
    <location>
        <begin position="1"/>
        <end position="135"/>
    </location>
</feature>
<dbReference type="AlphaFoldDB" id="M7B4U3"/>
<protein>
    <submittedName>
        <fullName evidence="2">EH domain-binding protein 1</fullName>
    </submittedName>
</protein>
<dbReference type="STRING" id="8469.M7B4U3"/>
<evidence type="ECO:0000256" key="1">
    <source>
        <dbReference type="SAM" id="MobiDB-lite"/>
    </source>
</evidence>
<reference evidence="3" key="1">
    <citation type="journal article" date="2013" name="Nat. Genet.">
        <title>The draft genomes of soft-shell turtle and green sea turtle yield insights into the development and evolution of the turtle-specific body plan.</title>
        <authorList>
            <person name="Wang Z."/>
            <person name="Pascual-Anaya J."/>
            <person name="Zadissa A."/>
            <person name="Li W."/>
            <person name="Niimura Y."/>
            <person name="Huang Z."/>
            <person name="Li C."/>
            <person name="White S."/>
            <person name="Xiong Z."/>
            <person name="Fang D."/>
            <person name="Wang B."/>
            <person name="Ming Y."/>
            <person name="Chen Y."/>
            <person name="Zheng Y."/>
            <person name="Kuraku S."/>
            <person name="Pignatelli M."/>
            <person name="Herrero J."/>
            <person name="Beal K."/>
            <person name="Nozawa M."/>
            <person name="Li Q."/>
            <person name="Wang J."/>
            <person name="Zhang H."/>
            <person name="Yu L."/>
            <person name="Shigenobu S."/>
            <person name="Wang J."/>
            <person name="Liu J."/>
            <person name="Flicek P."/>
            <person name="Searle S."/>
            <person name="Wang J."/>
            <person name="Kuratani S."/>
            <person name="Yin Y."/>
            <person name="Aken B."/>
            <person name="Zhang G."/>
            <person name="Irie N."/>
        </authorList>
    </citation>
    <scope>NUCLEOTIDE SEQUENCE [LARGE SCALE GENOMIC DNA]</scope>
</reference>
<proteinExistence type="predicted"/>
<evidence type="ECO:0000313" key="3">
    <source>
        <dbReference type="Proteomes" id="UP000031443"/>
    </source>
</evidence>
<dbReference type="EMBL" id="KB538130">
    <property type="protein sequence ID" value="EMP32936.1"/>
    <property type="molecule type" value="Genomic_DNA"/>
</dbReference>
<accession>M7B4U3</accession>
<gene>
    <name evidence="2" type="ORF">UY3_09946</name>
</gene>
<name>M7B4U3_CHEMY</name>
<sequence>MLFIEHDTETASSSKPEDSYYGDNYNPFKEEGAPEYLNPFDEPDPEPETFVTIKDSPPQPAKRKNVRPVDMSKYLYADTSKTEEEELDESNPFYEPKSSPALNNQVTPLQEAERMKRKAPAPPVLSPKTETGMSENMSAVPAVKELSSSPKQSVLQEIVTYSADSILLTALQILEDHTSCACKVSDNIAEPCRLQASGREQGGMCRFMYNYQDNGASAVAPFVV</sequence>
<dbReference type="Proteomes" id="UP000031443">
    <property type="component" value="Unassembled WGS sequence"/>
</dbReference>
<organism evidence="2 3">
    <name type="scientific">Chelonia mydas</name>
    <name type="common">Green sea-turtle</name>
    <name type="synonym">Chelonia agassizi</name>
    <dbReference type="NCBI Taxonomy" id="8469"/>
    <lineage>
        <taxon>Eukaryota</taxon>
        <taxon>Metazoa</taxon>
        <taxon>Chordata</taxon>
        <taxon>Craniata</taxon>
        <taxon>Vertebrata</taxon>
        <taxon>Euteleostomi</taxon>
        <taxon>Archelosauria</taxon>
        <taxon>Testudinata</taxon>
        <taxon>Testudines</taxon>
        <taxon>Cryptodira</taxon>
        <taxon>Durocryptodira</taxon>
        <taxon>Americhelydia</taxon>
        <taxon>Chelonioidea</taxon>
        <taxon>Cheloniidae</taxon>
        <taxon>Chelonia</taxon>
    </lineage>
</organism>
<keyword evidence="3" id="KW-1185">Reference proteome</keyword>